<dbReference type="Proteomes" id="UP000270856">
    <property type="component" value="Unassembled WGS sequence"/>
</dbReference>
<gene>
    <name evidence="1" type="ORF">EGM88_10015</name>
</gene>
<comment type="caution">
    <text evidence="1">The sequence shown here is derived from an EMBL/GenBank/DDBJ whole genome shotgun (WGS) entry which is preliminary data.</text>
</comment>
<dbReference type="EMBL" id="RPFJ01000011">
    <property type="protein sequence ID" value="RPD96685.1"/>
    <property type="molecule type" value="Genomic_DNA"/>
</dbReference>
<accession>A0A3N4NMA8</accession>
<name>A0A3N4NMA8_9FLAO</name>
<reference evidence="1 2" key="1">
    <citation type="submission" date="2018-11" db="EMBL/GenBank/DDBJ databases">
        <title>Aureibaculum marinum gen. nov., sp. nov., a member of the family Flavobacteriaceae isolated from the Bohai Sea.</title>
        <authorList>
            <person name="Ji X."/>
        </authorList>
    </citation>
    <scope>NUCLEOTIDE SEQUENCE [LARGE SCALE GENOMIC DNA]</scope>
    <source>
        <strain evidence="1 2">BH-SD17</strain>
    </source>
</reference>
<dbReference type="RefSeq" id="WP_123898077.1">
    <property type="nucleotide sequence ID" value="NZ_RPFJ01000011.1"/>
</dbReference>
<organism evidence="1 2">
    <name type="scientific">Aureibaculum marinum</name>
    <dbReference type="NCBI Taxonomy" id="2487930"/>
    <lineage>
        <taxon>Bacteria</taxon>
        <taxon>Pseudomonadati</taxon>
        <taxon>Bacteroidota</taxon>
        <taxon>Flavobacteriia</taxon>
        <taxon>Flavobacteriales</taxon>
        <taxon>Flavobacteriaceae</taxon>
        <taxon>Aureibaculum</taxon>
    </lineage>
</organism>
<evidence type="ECO:0000313" key="2">
    <source>
        <dbReference type="Proteomes" id="UP000270856"/>
    </source>
</evidence>
<sequence>MAKYFIDPLTLGIREFDENIHPLENYKFYAWTGLGDRGKLNGYINQGELENLAGLALIIKTYTHENPCD</sequence>
<keyword evidence="2" id="KW-1185">Reference proteome</keyword>
<evidence type="ECO:0000313" key="1">
    <source>
        <dbReference type="EMBL" id="RPD96685.1"/>
    </source>
</evidence>
<dbReference type="OrthoDB" id="1450227at2"/>
<dbReference type="AlphaFoldDB" id="A0A3N4NMA8"/>
<protein>
    <submittedName>
        <fullName evidence="1">Uncharacterized protein</fullName>
    </submittedName>
</protein>
<proteinExistence type="predicted"/>